<dbReference type="EMBL" id="JBBNAG010000005">
    <property type="protein sequence ID" value="KAK9132855.1"/>
    <property type="molecule type" value="Genomic_DNA"/>
</dbReference>
<reference evidence="2 3" key="1">
    <citation type="submission" date="2024-01" db="EMBL/GenBank/DDBJ databases">
        <title>Genome assemblies of Stephania.</title>
        <authorList>
            <person name="Yang L."/>
        </authorList>
    </citation>
    <scope>NUCLEOTIDE SEQUENCE [LARGE SCALE GENOMIC DNA]</scope>
    <source>
        <strain evidence="2">JXDWG</strain>
        <tissue evidence="2">Leaf</tissue>
    </source>
</reference>
<dbReference type="Proteomes" id="UP001419268">
    <property type="component" value="Unassembled WGS sequence"/>
</dbReference>
<evidence type="ECO:0000256" key="1">
    <source>
        <dbReference type="SAM" id="MobiDB-lite"/>
    </source>
</evidence>
<evidence type="ECO:0000313" key="2">
    <source>
        <dbReference type="EMBL" id="KAK9132855.1"/>
    </source>
</evidence>
<comment type="caution">
    <text evidence="2">The sequence shown here is derived from an EMBL/GenBank/DDBJ whole genome shotgun (WGS) entry which is preliminary data.</text>
</comment>
<accession>A0AAP0JH04</accession>
<feature type="compositionally biased region" description="Low complexity" evidence="1">
    <location>
        <begin position="84"/>
        <end position="101"/>
    </location>
</feature>
<name>A0AAP0JH04_9MAGN</name>
<proteinExistence type="predicted"/>
<protein>
    <submittedName>
        <fullName evidence="2">Uncharacterized protein</fullName>
    </submittedName>
</protein>
<feature type="compositionally biased region" description="Low complexity" evidence="1">
    <location>
        <begin position="54"/>
        <end position="63"/>
    </location>
</feature>
<dbReference type="AlphaFoldDB" id="A0AAP0JH04"/>
<sequence>MRAPVREQTIAQETARRPQTAAPASLESGQASGAAMSMEGSQMDGAEVRRRASRTVARSAAARQRGDQRKGDRERAVAARRDGSLTAASARTTTVARTYSR</sequence>
<feature type="compositionally biased region" description="Basic and acidic residues" evidence="1">
    <location>
        <begin position="64"/>
        <end position="83"/>
    </location>
</feature>
<evidence type="ECO:0000313" key="3">
    <source>
        <dbReference type="Proteomes" id="UP001419268"/>
    </source>
</evidence>
<feature type="region of interest" description="Disordered" evidence="1">
    <location>
        <begin position="1"/>
        <end position="101"/>
    </location>
</feature>
<gene>
    <name evidence="2" type="ORF">Scep_012383</name>
</gene>
<organism evidence="2 3">
    <name type="scientific">Stephania cephalantha</name>
    <dbReference type="NCBI Taxonomy" id="152367"/>
    <lineage>
        <taxon>Eukaryota</taxon>
        <taxon>Viridiplantae</taxon>
        <taxon>Streptophyta</taxon>
        <taxon>Embryophyta</taxon>
        <taxon>Tracheophyta</taxon>
        <taxon>Spermatophyta</taxon>
        <taxon>Magnoliopsida</taxon>
        <taxon>Ranunculales</taxon>
        <taxon>Menispermaceae</taxon>
        <taxon>Menispermoideae</taxon>
        <taxon>Cissampelideae</taxon>
        <taxon>Stephania</taxon>
    </lineage>
</organism>
<keyword evidence="3" id="KW-1185">Reference proteome</keyword>